<dbReference type="PATRIC" id="fig|328812.4.peg.4487"/>
<proteinExistence type="predicted"/>
<dbReference type="AlphaFoldDB" id="A0A0J6FCK3"/>
<evidence type="ECO:0008006" key="3">
    <source>
        <dbReference type="Google" id="ProtNLM"/>
    </source>
</evidence>
<gene>
    <name evidence="1" type="ORF">ACM15_17290</name>
</gene>
<sequence length="406" mass="44777">MNYQTLYRTLIRLVTFLLIPGCTKELPVGEGLPEGEKFTKIVFTPSDFMKTDADLHTPAIGNEDGIKSLDVYGIVRGSNSIVNIFHAPGINPTWNEQVWGEIRGDTAVIMSSLFERNDRGDNIEYVNIYAIANVEQLVSAYTDIFNSFGDYNEQIKKVVKNYLIGRPSQAIGQNVEDKLKKLVVKANGLSAALDYPVMVQSMKVVGGVSYLHMPLERIYCRIGFSFLFTGNSEDKIKIDKITIDKTSNQGYLFLEENEADNKTPLGSLVWSAAVNGPGVFKDAKGGTNTNGEQSTGGSLMTLYAESSSVAPLYFRTCQYLCDDETEAPSITLDITVTGNGSTKARTLTAPLYSSGGIGGKKHYGFLRNHSYQVISTINTSALQLEDVTVEMRDWNDRPSVDIPEFK</sequence>
<accession>A0A0J6FCK3</accession>
<comment type="caution">
    <text evidence="1">The sequence shown here is derived from an EMBL/GenBank/DDBJ whole genome shotgun (WGS) entry which is preliminary data.</text>
</comment>
<name>A0A0J6FCK3_9BACT</name>
<evidence type="ECO:0000313" key="1">
    <source>
        <dbReference type="EMBL" id="KMM32417.1"/>
    </source>
</evidence>
<evidence type="ECO:0000313" key="2">
    <source>
        <dbReference type="Proteomes" id="UP000036166"/>
    </source>
</evidence>
<reference evidence="1 2" key="1">
    <citation type="submission" date="2015-06" db="EMBL/GenBank/DDBJ databases">
        <title>Draft Genome Sequence of Parabacteroides goldsteinii with Putative Novel Metallo-Beta-Lactamases Isolated from a Blood Culture from a Human Patient.</title>
        <authorList>
            <person name="Krogh T.J."/>
            <person name="Agergaard C.N."/>
            <person name="Moller-Jensen J."/>
            <person name="Justesen U.S."/>
        </authorList>
    </citation>
    <scope>NUCLEOTIDE SEQUENCE [LARGE SCALE GENOMIC DNA]</scope>
    <source>
        <strain evidence="1 2">910340</strain>
    </source>
</reference>
<dbReference type="Proteomes" id="UP000036166">
    <property type="component" value="Unassembled WGS sequence"/>
</dbReference>
<dbReference type="RefSeq" id="WP_048316438.1">
    <property type="nucleotide sequence ID" value="NZ_LFJV01000061.1"/>
</dbReference>
<dbReference type="EMBL" id="LFJV01000061">
    <property type="protein sequence ID" value="KMM32417.1"/>
    <property type="molecule type" value="Genomic_DNA"/>
</dbReference>
<protein>
    <recommendedName>
        <fullName evidence="3">Fimbrillin family protein</fullName>
    </recommendedName>
</protein>
<organism evidence="1 2">
    <name type="scientific">Parabacteroides goldsteinii</name>
    <dbReference type="NCBI Taxonomy" id="328812"/>
    <lineage>
        <taxon>Bacteria</taxon>
        <taxon>Pseudomonadati</taxon>
        <taxon>Bacteroidota</taxon>
        <taxon>Bacteroidia</taxon>
        <taxon>Bacteroidales</taxon>
        <taxon>Tannerellaceae</taxon>
        <taxon>Parabacteroides</taxon>
    </lineage>
</organism>